<feature type="signal peptide" evidence="1">
    <location>
        <begin position="1"/>
        <end position="19"/>
    </location>
</feature>
<dbReference type="EMBL" id="JAGMVJ010000001">
    <property type="protein sequence ID" value="KAH7094281.1"/>
    <property type="molecule type" value="Genomic_DNA"/>
</dbReference>
<proteinExistence type="predicted"/>
<evidence type="ECO:0000313" key="4">
    <source>
        <dbReference type="Proteomes" id="UP000813461"/>
    </source>
</evidence>
<protein>
    <recommendedName>
        <fullName evidence="2">SnoaL-like domain-containing protein</fullName>
    </recommendedName>
</protein>
<feature type="chain" id="PRO_5035421862" description="SnoaL-like domain-containing protein" evidence="1">
    <location>
        <begin position="20"/>
        <end position="657"/>
    </location>
</feature>
<feature type="domain" description="SnoaL-like" evidence="2">
    <location>
        <begin position="420"/>
        <end position="535"/>
    </location>
</feature>
<feature type="domain" description="SnoaL-like" evidence="2">
    <location>
        <begin position="32"/>
        <end position="158"/>
    </location>
</feature>
<gene>
    <name evidence="3" type="ORF">FB567DRAFT_555969</name>
</gene>
<evidence type="ECO:0000256" key="1">
    <source>
        <dbReference type="SAM" id="SignalP"/>
    </source>
</evidence>
<dbReference type="Gene3D" id="3.10.450.50">
    <property type="match status" value="3"/>
</dbReference>
<name>A0A8K0W362_9PLEO</name>
<dbReference type="OrthoDB" id="5175824at2759"/>
<evidence type="ECO:0000259" key="2">
    <source>
        <dbReference type="Pfam" id="PF13577"/>
    </source>
</evidence>
<dbReference type="Proteomes" id="UP000813461">
    <property type="component" value="Unassembled WGS sequence"/>
</dbReference>
<keyword evidence="4" id="KW-1185">Reference proteome</keyword>
<reference evidence="3" key="1">
    <citation type="journal article" date="2021" name="Nat. Commun.">
        <title>Genetic determinants of endophytism in the Arabidopsis root mycobiome.</title>
        <authorList>
            <person name="Mesny F."/>
            <person name="Miyauchi S."/>
            <person name="Thiergart T."/>
            <person name="Pickel B."/>
            <person name="Atanasova L."/>
            <person name="Karlsson M."/>
            <person name="Huettel B."/>
            <person name="Barry K.W."/>
            <person name="Haridas S."/>
            <person name="Chen C."/>
            <person name="Bauer D."/>
            <person name="Andreopoulos W."/>
            <person name="Pangilinan J."/>
            <person name="LaButti K."/>
            <person name="Riley R."/>
            <person name="Lipzen A."/>
            <person name="Clum A."/>
            <person name="Drula E."/>
            <person name="Henrissat B."/>
            <person name="Kohler A."/>
            <person name="Grigoriev I.V."/>
            <person name="Martin F.M."/>
            <person name="Hacquard S."/>
        </authorList>
    </citation>
    <scope>NUCLEOTIDE SEQUENCE</scope>
    <source>
        <strain evidence="3">MPI-SDFR-AT-0120</strain>
    </source>
</reference>
<evidence type="ECO:0000313" key="3">
    <source>
        <dbReference type="EMBL" id="KAH7094281.1"/>
    </source>
</evidence>
<feature type="domain" description="SnoaL-like" evidence="2">
    <location>
        <begin position="220"/>
        <end position="348"/>
    </location>
</feature>
<sequence>MISTTIWLLLFVWQWYVSASSPLDILARDVERAESVRNIKNIQKQLSQLAQFGEWKAISYLFSPNSTFIWGNTTVHGPSAIEEWLRKDSGTMDGLQPGSLSTLITENPVISLNRDGKSAKGRWNGIWFQGDGQGGTRIQGGIYENQYVLTDSGGWRLSLLKYHAMYEGAYEDGWKNVGGKGIPIVPYHFTADNSGVPIPPATEEPPLYNGTIAQLEARIRRLNDQDEVRNLMHAHGYYVDRRMWTDVVDLHADETRVIVISGVVYVGKVGVRRALERMGPENLTHGINNDHPIFDMIVEVTEDGREANARGIEIAMIGDANTHAAAWEFNVLRNRLVKEGGIWKVREVEITPLIVADYYKGWGFGGRNAPNEYVPPFLDVSKGPTNFRLHQSGRTNATIDDLERRLRRSAAYDGSENQSNAYGYFADDLQASELGALFAKKGHKANPFAGFFQTPERITQAIIASYGANRSALRSSISFHWRPQPVILVSEDGRSATVRARLLQPSTSVNKSGSFNSAIYHDQVVLEDGKWRLWSITIDEFYWQSTSWKEGWANAKPRNGTAPNPEPPGWTKRYPPDVTLADVGERESTFRDTAYVVPISQSSQWKGAGVVLAWLCSVPGQERLVFGSKWASGAGDWSVARRLSLNYYEAIVVVGFS</sequence>
<keyword evidence="1" id="KW-0732">Signal</keyword>
<dbReference type="InterPro" id="IPR032710">
    <property type="entry name" value="NTF2-like_dom_sf"/>
</dbReference>
<dbReference type="Pfam" id="PF13577">
    <property type="entry name" value="SnoaL_4"/>
    <property type="match status" value="3"/>
</dbReference>
<accession>A0A8K0W362</accession>
<organism evidence="3 4">
    <name type="scientific">Paraphoma chrysanthemicola</name>
    <dbReference type="NCBI Taxonomy" id="798071"/>
    <lineage>
        <taxon>Eukaryota</taxon>
        <taxon>Fungi</taxon>
        <taxon>Dikarya</taxon>
        <taxon>Ascomycota</taxon>
        <taxon>Pezizomycotina</taxon>
        <taxon>Dothideomycetes</taxon>
        <taxon>Pleosporomycetidae</taxon>
        <taxon>Pleosporales</taxon>
        <taxon>Pleosporineae</taxon>
        <taxon>Phaeosphaeriaceae</taxon>
        <taxon>Paraphoma</taxon>
    </lineage>
</organism>
<dbReference type="SUPFAM" id="SSF54427">
    <property type="entry name" value="NTF2-like"/>
    <property type="match status" value="3"/>
</dbReference>
<dbReference type="AlphaFoldDB" id="A0A8K0W362"/>
<comment type="caution">
    <text evidence="3">The sequence shown here is derived from an EMBL/GenBank/DDBJ whole genome shotgun (WGS) entry which is preliminary data.</text>
</comment>
<dbReference type="InterPro" id="IPR037401">
    <property type="entry name" value="SnoaL-like"/>
</dbReference>